<dbReference type="EMBL" id="SJOL01008320">
    <property type="protein sequence ID" value="TGZ60618.1"/>
    <property type="molecule type" value="Genomic_DNA"/>
</dbReference>
<organism evidence="3 4">
    <name type="scientific">Opisthorchis felineus</name>
    <dbReference type="NCBI Taxonomy" id="147828"/>
    <lineage>
        <taxon>Eukaryota</taxon>
        <taxon>Metazoa</taxon>
        <taxon>Spiralia</taxon>
        <taxon>Lophotrochozoa</taxon>
        <taxon>Platyhelminthes</taxon>
        <taxon>Trematoda</taxon>
        <taxon>Digenea</taxon>
        <taxon>Opisthorchiida</taxon>
        <taxon>Opisthorchiata</taxon>
        <taxon>Opisthorchiidae</taxon>
        <taxon>Opisthorchis</taxon>
    </lineage>
</organism>
<dbReference type="STRING" id="147828.A0A4S2LJ68"/>
<evidence type="ECO:0000256" key="1">
    <source>
        <dbReference type="ARBA" id="ARBA00022737"/>
    </source>
</evidence>
<comment type="caution">
    <text evidence="3">The sequence shown here is derived from an EMBL/GenBank/DDBJ whole genome shotgun (WGS) entry which is preliminary data.</text>
</comment>
<dbReference type="InterPro" id="IPR051637">
    <property type="entry name" value="Ank_repeat_dom-contain_49"/>
</dbReference>
<dbReference type="OrthoDB" id="432281at2759"/>
<dbReference type="Proteomes" id="UP000308267">
    <property type="component" value="Unassembled WGS sequence"/>
</dbReference>
<accession>A0A4S2LJ68</accession>
<dbReference type="InterPro" id="IPR036770">
    <property type="entry name" value="Ankyrin_rpt-contain_sf"/>
</dbReference>
<reference evidence="3 4" key="1">
    <citation type="journal article" date="2019" name="BMC Genomics">
        <title>New insights from Opisthorchis felineus genome: update on genomics of the epidemiologically important liver flukes.</title>
        <authorList>
            <person name="Ershov N.I."/>
            <person name="Mordvinov V.A."/>
            <person name="Prokhortchouk E.B."/>
            <person name="Pakharukova M.Y."/>
            <person name="Gunbin K.V."/>
            <person name="Ustyantsev K."/>
            <person name="Genaev M.A."/>
            <person name="Blinov A.G."/>
            <person name="Mazur A."/>
            <person name="Boulygina E."/>
            <person name="Tsygankova S."/>
            <person name="Khrameeva E."/>
            <person name="Chekanov N."/>
            <person name="Fan G."/>
            <person name="Xiao A."/>
            <person name="Zhang H."/>
            <person name="Xu X."/>
            <person name="Yang H."/>
            <person name="Solovyev V."/>
            <person name="Lee S.M."/>
            <person name="Liu X."/>
            <person name="Afonnikov D.A."/>
            <person name="Skryabin K.G."/>
        </authorList>
    </citation>
    <scope>NUCLEOTIDE SEQUENCE [LARGE SCALE GENOMIC DNA]</scope>
    <source>
        <strain evidence="3">AK-0245</strain>
        <tissue evidence="3">Whole organism</tissue>
    </source>
</reference>
<dbReference type="PANTHER" id="PTHR24180">
    <property type="entry name" value="CYCLIN-DEPENDENT KINASE INHIBITOR 2C-RELATED"/>
    <property type="match status" value="1"/>
</dbReference>
<proteinExistence type="predicted"/>
<evidence type="ECO:0000313" key="4">
    <source>
        <dbReference type="Proteomes" id="UP000308267"/>
    </source>
</evidence>
<name>A0A4S2LJ68_OPIFE</name>
<evidence type="ECO:0000313" key="3">
    <source>
        <dbReference type="EMBL" id="TGZ60618.1"/>
    </source>
</evidence>
<gene>
    <name evidence="3" type="ORF">CRM22_008430</name>
</gene>
<dbReference type="SUPFAM" id="SSF48403">
    <property type="entry name" value="Ankyrin repeat"/>
    <property type="match status" value="2"/>
</dbReference>
<sequence length="900" mass="102142">MALNTEKVLRFLTSRREKEKCDLLTCDQSFDPPRPLIAELRLTYGQRAEEIIQSLASYGMPDEHAYLYQMQLELDAFDVCPFVLTVTNAKSLKDLDKAWLLLGDDEFNVHNRRLKDGATYLHFLVERYLASADKPLFQRKIVRPMFRLALAGLDVQARDHHGRTALVLAAEHYGNLWNEKHNANQRGDCPKYSTKICHRDSLLKRESDASPFHKVPVQINQDEMPYSNGSTASTEMTAQLEWSTKSLLGSSVEKFSAKPEDMHSTIPDQHLLEMLLQLGIDSSIGNLKHEFLQKERFVPRDALTIRSRNSGEAQQNTKGLPGAWPLIDLLIRAVSQNKPEEQVNSLLKELESSIRDHLVRVQARRNGLTLLELAKAMLPKGVQRQMRKQSKGITRQGSHAQISAAQHLVDLLQRYTGTTEFAMAAMAGDTKRMRQCLAMGNGTQKLNANLENYFESLSNNLRASFVKRPLILNVMEYSSPEAVGFMLKAGANVREFYPAPNSHGPLVFWAFNDFINLETTMEVAKYGPVDLRDINGSTMLHHAVNIFHQLHKEDRNGRLWVSLIVLTLLNRGIKVGLRDSWGRTARDLATGASEQIADESGGCQVKVTYREPAEQPPNMDALHEIIDRDTQEPLSLVEIIDRHVVRLCRFNQLHLIEELIIQGYEPIQDAVLRFPHPRTSLQLAEMHQHVELAKLLRRAPKYQEAMNTLQEAVVAGDELRFAGLVNEWCLLWCVDWRGRSLLHLAVIHRQNKLALQLIDMCPSLANNQDSLGRTPMHYAICLGDGRELFLKLVARMGGVDKTIKDFENVSIGNYGDQFEKGVEKYRDLVRHECELRSPVPTLKTTNNSPKPPEREGTQHVVNWPVDVPTIEKDASLDSKLKEWIRQMGAYSHKIITKSSG</sequence>
<dbReference type="InterPro" id="IPR002110">
    <property type="entry name" value="Ankyrin_rpt"/>
</dbReference>
<keyword evidence="2" id="KW-0040">ANK repeat</keyword>
<protein>
    <submittedName>
        <fullName evidence="3">Uncharacterized protein</fullName>
    </submittedName>
</protein>
<dbReference type="PANTHER" id="PTHR24180:SF45">
    <property type="entry name" value="POLY [ADP-RIBOSE] POLYMERASE TANKYRASE"/>
    <property type="match status" value="1"/>
</dbReference>
<keyword evidence="1" id="KW-0677">Repeat</keyword>
<dbReference type="AlphaFoldDB" id="A0A4S2LJ68"/>
<dbReference type="SMART" id="SM00248">
    <property type="entry name" value="ANK"/>
    <property type="match status" value="2"/>
</dbReference>
<evidence type="ECO:0000256" key="2">
    <source>
        <dbReference type="ARBA" id="ARBA00023043"/>
    </source>
</evidence>
<dbReference type="EMBL" id="SJOL01008320">
    <property type="protein sequence ID" value="TGZ60617.1"/>
    <property type="molecule type" value="Genomic_DNA"/>
</dbReference>
<dbReference type="Gene3D" id="1.25.40.20">
    <property type="entry name" value="Ankyrin repeat-containing domain"/>
    <property type="match status" value="2"/>
</dbReference>
<keyword evidence="4" id="KW-1185">Reference proteome</keyword>